<sequence>MAAADRLSALPDDLLQHILSLASAKEAAASSILSRRWRPLWRRTGVLNLDSRTYSTDQYDSYNGFFREAAAALAGSLRRRSGRRSGRRRCRRGTTIRRLTLFLEVHAHRRADWYNRPEDDVRVAGLLADPAAAGLEELRVVCERYNHCDKMYSPPLASLPFAARLRVLDLENCNVEPPPLSAFPSLKDLTLRHCFLLEGHLQDMVDAAPALTYLVLVGITQKSPQTSGSAAREDPYYMSNSYGLRLRLRCPTVTALVLETIACWDELEDSTNTGFELEESPSGSLWYRPRRGWHESTSTPLAATTSQATGIGITSPRHACSKASLAQGH</sequence>
<proteinExistence type="predicted"/>
<name>A0ACD6A0Q3_AVESA</name>
<accession>A0ACD6A0Q3</accession>
<dbReference type="Proteomes" id="UP001732700">
    <property type="component" value="Chromosome 7A"/>
</dbReference>
<keyword evidence="2" id="KW-1185">Reference proteome</keyword>
<organism evidence="1 2">
    <name type="scientific">Avena sativa</name>
    <name type="common">Oat</name>
    <dbReference type="NCBI Taxonomy" id="4498"/>
    <lineage>
        <taxon>Eukaryota</taxon>
        <taxon>Viridiplantae</taxon>
        <taxon>Streptophyta</taxon>
        <taxon>Embryophyta</taxon>
        <taxon>Tracheophyta</taxon>
        <taxon>Spermatophyta</taxon>
        <taxon>Magnoliopsida</taxon>
        <taxon>Liliopsida</taxon>
        <taxon>Poales</taxon>
        <taxon>Poaceae</taxon>
        <taxon>BOP clade</taxon>
        <taxon>Pooideae</taxon>
        <taxon>Poodae</taxon>
        <taxon>Poeae</taxon>
        <taxon>Poeae Chloroplast Group 1 (Aveneae type)</taxon>
        <taxon>Aveninae</taxon>
        <taxon>Avena</taxon>
    </lineage>
</organism>
<reference evidence="1" key="1">
    <citation type="submission" date="2021-05" db="EMBL/GenBank/DDBJ databases">
        <authorList>
            <person name="Scholz U."/>
            <person name="Mascher M."/>
            <person name="Fiebig A."/>
        </authorList>
    </citation>
    <scope>NUCLEOTIDE SEQUENCE [LARGE SCALE GENOMIC DNA]</scope>
</reference>
<dbReference type="EnsemblPlants" id="AVESA.00010b.r2.7AG1246190.1">
    <property type="protein sequence ID" value="AVESA.00010b.r2.7AG1246190.1.CDS.1"/>
    <property type="gene ID" value="AVESA.00010b.r2.7AG1246190"/>
</dbReference>
<evidence type="ECO:0000313" key="1">
    <source>
        <dbReference type="EnsemblPlants" id="AVESA.00010b.r2.7AG1246190.1.CDS.1"/>
    </source>
</evidence>
<protein>
    <submittedName>
        <fullName evidence="1">Uncharacterized protein</fullName>
    </submittedName>
</protein>
<reference evidence="1" key="2">
    <citation type="submission" date="2025-09" db="UniProtKB">
        <authorList>
            <consortium name="EnsemblPlants"/>
        </authorList>
    </citation>
    <scope>IDENTIFICATION</scope>
</reference>
<evidence type="ECO:0000313" key="2">
    <source>
        <dbReference type="Proteomes" id="UP001732700"/>
    </source>
</evidence>